<evidence type="ECO:0000256" key="1">
    <source>
        <dbReference type="ARBA" id="ARBA00009759"/>
    </source>
</evidence>
<name>A0ABZ2HI61_9RHOB</name>
<dbReference type="Gene3D" id="3.30.540.10">
    <property type="entry name" value="Fructose-1,6-Bisphosphatase, subunit A, domain 1"/>
    <property type="match status" value="1"/>
</dbReference>
<evidence type="ECO:0000313" key="4">
    <source>
        <dbReference type="EMBL" id="WWR46206.1"/>
    </source>
</evidence>
<dbReference type="InterPro" id="IPR000760">
    <property type="entry name" value="Inositol_monophosphatase-like"/>
</dbReference>
<protein>
    <submittedName>
        <fullName evidence="4">3'(2'),5'-bisphosphate nucleotidase CysQ</fullName>
        <ecNumber evidence="4">3.1.3.7</ecNumber>
    </submittedName>
</protein>
<evidence type="ECO:0000256" key="3">
    <source>
        <dbReference type="ARBA" id="ARBA00022842"/>
    </source>
</evidence>
<dbReference type="EC" id="3.1.3.7" evidence="4"/>
<dbReference type="Proteomes" id="UP001364156">
    <property type="component" value="Chromosome"/>
</dbReference>
<evidence type="ECO:0000313" key="5">
    <source>
        <dbReference type="Proteomes" id="UP001364156"/>
    </source>
</evidence>
<dbReference type="SUPFAM" id="SSF56655">
    <property type="entry name" value="Carbohydrate phosphatase"/>
    <property type="match status" value="1"/>
</dbReference>
<keyword evidence="4" id="KW-0378">Hydrolase</keyword>
<dbReference type="CDD" id="cd01638">
    <property type="entry name" value="CysQ"/>
    <property type="match status" value="1"/>
</dbReference>
<reference evidence="4 5" key="1">
    <citation type="submission" date="2023-10" db="EMBL/GenBank/DDBJ databases">
        <title>Roseovarius strain S88 nov., isolated from a marine algae.</title>
        <authorList>
            <person name="Lee M.W."/>
            <person name="Lee J.K."/>
            <person name="Kim J.M."/>
            <person name="Choi D.G."/>
            <person name="Baek J.H."/>
            <person name="Bayburt H."/>
            <person name="Jung J.J."/>
            <person name="Han D.M."/>
            <person name="Jeon C.O."/>
        </authorList>
    </citation>
    <scope>NUCLEOTIDE SEQUENCE [LARGE SCALE GENOMIC DNA]</scope>
    <source>
        <strain evidence="4 5">S88</strain>
    </source>
</reference>
<proteinExistence type="inferred from homology"/>
<accession>A0ABZ2HI61</accession>
<dbReference type="PRINTS" id="PR00377">
    <property type="entry name" value="IMPHPHTASES"/>
</dbReference>
<keyword evidence="5" id="KW-1185">Reference proteome</keyword>
<dbReference type="EMBL" id="CP146069">
    <property type="protein sequence ID" value="WWR46206.1"/>
    <property type="molecule type" value="Genomic_DNA"/>
</dbReference>
<evidence type="ECO:0000256" key="2">
    <source>
        <dbReference type="ARBA" id="ARBA00022723"/>
    </source>
</evidence>
<sequence length="263" mass="28152">MPVTDLKLLIAAAQAAGDVARQYTGPSAKVWDKPEGAGPVTEADLAVNRVLEDTLRAARPNYGWLSEESEDDGARLTRERVFIVDPIDGTRSFIEGSKTWAHSIALVEQGKVVAGVIYLPMRDKLYAAARGMGATLNSTPLKVGASNRLNGASMLAAKPNFDGKHWRAGEHPGLVRSFRPSLAYRMALVAEGRFDAMMTLRGAWEWDIAAGALILTEAGAAISDRDGESLVFNNQAPKLPGVLAANPVLHGELRETLKPGAVI</sequence>
<comment type="similarity">
    <text evidence="1">Belongs to the inositol monophosphatase superfamily.</text>
</comment>
<dbReference type="Pfam" id="PF00459">
    <property type="entry name" value="Inositol_P"/>
    <property type="match status" value="1"/>
</dbReference>
<dbReference type="InterPro" id="IPR020550">
    <property type="entry name" value="Inositol_monophosphatase_CS"/>
</dbReference>
<keyword evidence="3" id="KW-0460">Magnesium</keyword>
<organism evidence="4 5">
    <name type="scientific">Roseovarius phycicola</name>
    <dbReference type="NCBI Taxonomy" id="3080976"/>
    <lineage>
        <taxon>Bacteria</taxon>
        <taxon>Pseudomonadati</taxon>
        <taxon>Pseudomonadota</taxon>
        <taxon>Alphaproteobacteria</taxon>
        <taxon>Rhodobacterales</taxon>
        <taxon>Roseobacteraceae</taxon>
        <taxon>Roseovarius</taxon>
    </lineage>
</organism>
<dbReference type="GO" id="GO:0008441">
    <property type="term" value="F:3'(2'),5'-bisphosphate nucleotidase activity"/>
    <property type="evidence" value="ECO:0007669"/>
    <property type="project" value="UniProtKB-EC"/>
</dbReference>
<dbReference type="PROSITE" id="PS00630">
    <property type="entry name" value="IMP_2"/>
    <property type="match status" value="1"/>
</dbReference>
<dbReference type="PANTHER" id="PTHR20854">
    <property type="entry name" value="INOSITOL MONOPHOSPHATASE"/>
    <property type="match status" value="1"/>
</dbReference>
<dbReference type="PANTHER" id="PTHR20854:SF4">
    <property type="entry name" value="INOSITOL-1-MONOPHOSPHATASE-RELATED"/>
    <property type="match status" value="1"/>
</dbReference>
<keyword evidence="2" id="KW-0479">Metal-binding</keyword>
<gene>
    <name evidence="4" type="ORF">RZ517_15745</name>
</gene>
<dbReference type="RefSeq" id="WP_338549075.1">
    <property type="nucleotide sequence ID" value="NZ_CP146069.1"/>
</dbReference>
<dbReference type="Gene3D" id="3.40.190.80">
    <property type="match status" value="1"/>
</dbReference>